<feature type="compositionally biased region" description="Basic residues" evidence="1">
    <location>
        <begin position="884"/>
        <end position="893"/>
    </location>
</feature>
<reference evidence="4" key="1">
    <citation type="submission" date="2020-11" db="EMBL/GenBank/DDBJ databases">
        <authorList>
            <person name="Tran Van P."/>
        </authorList>
    </citation>
    <scope>NUCLEOTIDE SEQUENCE</scope>
</reference>
<dbReference type="PROSITE" id="PS51335">
    <property type="entry name" value="ELMO"/>
    <property type="match status" value="1"/>
</dbReference>
<feature type="compositionally biased region" description="Polar residues" evidence="1">
    <location>
        <begin position="1030"/>
        <end position="1049"/>
    </location>
</feature>
<feature type="compositionally biased region" description="Basic and acidic residues" evidence="1">
    <location>
        <begin position="1085"/>
        <end position="1103"/>
    </location>
</feature>
<feature type="region of interest" description="Disordered" evidence="1">
    <location>
        <begin position="875"/>
        <end position="921"/>
    </location>
</feature>
<protein>
    <recommendedName>
        <fullName evidence="3">ELMO domain-containing protein</fullName>
    </recommendedName>
</protein>
<name>A0A7R9BNU7_9CRUS</name>
<dbReference type="PANTHER" id="PTHR22050:SF0">
    <property type="entry name" value="TRANSMEMBRANE PROTEIN 131 HOMOLOG"/>
    <property type="match status" value="1"/>
</dbReference>
<dbReference type="InterPro" id="IPR006816">
    <property type="entry name" value="ELMO_dom"/>
</dbReference>
<evidence type="ECO:0000313" key="4">
    <source>
        <dbReference type="EMBL" id="CAD7277272.1"/>
    </source>
</evidence>
<feature type="region of interest" description="Disordered" evidence="1">
    <location>
        <begin position="412"/>
        <end position="431"/>
    </location>
</feature>
<organism evidence="4">
    <name type="scientific">Notodromas monacha</name>
    <dbReference type="NCBI Taxonomy" id="399045"/>
    <lineage>
        <taxon>Eukaryota</taxon>
        <taxon>Metazoa</taxon>
        <taxon>Ecdysozoa</taxon>
        <taxon>Arthropoda</taxon>
        <taxon>Crustacea</taxon>
        <taxon>Oligostraca</taxon>
        <taxon>Ostracoda</taxon>
        <taxon>Podocopa</taxon>
        <taxon>Podocopida</taxon>
        <taxon>Cypridocopina</taxon>
        <taxon>Cypridoidea</taxon>
        <taxon>Cyprididae</taxon>
        <taxon>Notodromas</taxon>
    </lineage>
</organism>
<dbReference type="InterPro" id="IPR055436">
    <property type="entry name" value="Ig_TMEM131L_4"/>
</dbReference>
<dbReference type="GO" id="GO:0016020">
    <property type="term" value="C:membrane"/>
    <property type="evidence" value="ECO:0007669"/>
    <property type="project" value="TreeGrafter"/>
</dbReference>
<dbReference type="InterPro" id="IPR039877">
    <property type="entry name" value="TMEM131-like"/>
</dbReference>
<feature type="compositionally biased region" description="Low complexity" evidence="1">
    <location>
        <begin position="911"/>
        <end position="920"/>
    </location>
</feature>
<evidence type="ECO:0000256" key="1">
    <source>
        <dbReference type="SAM" id="MobiDB-lite"/>
    </source>
</evidence>
<dbReference type="Pfam" id="PF24499">
    <property type="entry name" value="Ig_TMEM131L_4"/>
    <property type="match status" value="1"/>
</dbReference>
<sequence length="1696" mass="188668">MIRAFDIDTRCPAAVTCPNQVFLEALTDLDYVEILVNYGDIQFLGAGIGENYEEGFDFGTMGVGEKRDMRFALRNDNPIEIRIRGWGSNMSRSYVELLGSQRVSALNLFQLQDLPLLPKTLVIKPHHFILFRVGILSAPEQEGMYNAHVFIVTSYQDLFVPFRLRTAKGTMSVPGGGNLIQLGNSFPGKITEKTVRIHSTFRHDLVVDDFTSLPSDARFTFHPTDSGSAKLTPVLQAGEISLIGRLTYDPVIGCSPSCYSSLHLQSKLGQDWLSSLVHPPSLTDLDVFLFSSMRERFERDTSVSRQLNFTFQLDTNEVKGFLFRAQTRLAWPEVVAKKEHTFPMTQIGNSTFTDVTLTNPSSYPLVVQAFLLPTKDSSYTSLKKMLHHLRNWFSAVDDFGTSAASVLMHDDHDEEGVSNSEDSDPTSRHAGESFSFIDLDSDTTLHDSAHGPSASQPVQRIHNLPNLNGTLSVVLAPGANLSLRISFTPDCEMRHESLLVVRNNLTVLDLMFLKGTGGQGHLRFGNRRAGSPMPLLFDIAVKHLKDCDKDKAHASGPPNLTVKRSFTARNTGSLPIHVYGFTIDGFECEGYGFRVMNCRPGFVLPPNGTHKVDIAFTPDFTLTRVQRSLFMSTSLPAGVLNFSLVATLPPQSLAPCWAALPRPAWEAMLGYVAIVAMTVVLLCVLPAAFFEADRILVMAFDFGDDLAFLMPVDAAKAGKASAPSEDAQKKMVAKPLNLKEVGRQAVEELAENSVRRRTNVLNRPSTQKVKDGEMIGEKRESQSLLRLALRFVMYFWNDSSPAWESVKEVDKTPETPPATASHQKDAAGSRSNGNVLKQQSQPSSNNKRKTGEKTPAVVPVCTEVTRHSVAVETDRTLEIPVKSQGKKSKRKGRNGAEQRKKDCTKLDEDSSSTTTDNNSLLDDDCDRDLGLKNDAMTKGKKDKRIHHVASEPVISAVPVTRSEGKPKQKVEPYKFEVPSNYEAEPVFQPAKKSDPKAKENEAPYFMFNQQANSKTKKSNPVKAAVEKSKSFNGTTNKPLSMQSEESPSPVSAWVLPMESDVGAIKKSKSGSSSSTSSDGFAEMARQTEKFTQEHMPYRLKEKNTNVFSSNSRGLSQGFGMPDSGLRQKAKVIPFQKNMQTQKLCGNPVEPMRQSNPFQQSRARPDLAACSRQRQAFDQELGSFTVLTRPSETTPEQLQALDMLFGARRSKLRADANDDDDVFRGFGTGLVGDDKTIKTSQQYADAMFAAPPPPPPQPPAAAASSSRMMDIFRMESSCRDTPWPVSRGFFPNDSATTSAFPFGPSRVWDNADPRGEVRDSLWDPPYCRGGSVSPFQSSSVWGNSGLGLGGSSCWSPNVLSGCSSSSFGKLSVLISLIVMHMSVFTVWNAACLWIRATYKWFLRKFTRLCELQRICYGVPAGAPRILGVENSLARSRTSILLQLVSFLDGLAAENKFGGEQLPQVVESTCLAVASVKRINLRSHVKFRKTFSRCVESIWSFRQLAHEVEWLRKTRFDCDNPVHEHKLRLLWNELVPEEPLESRVTKQWGYIGFQGDDPATDFRGMGMLGLENLLYFAKFKDGTGRRVLCRSQHPKYGYSFAIVGINLTDMALGFVRSGDARTHFYNTVRHHNRPFFTIRDFHVFYSILFESFDRLWHMENPKDIMEFGRIAEKFAKLVKQQLTLTDALLTPDFLSVKT</sequence>
<accession>A0A7R9BNU7</accession>
<keyword evidence="5" id="KW-1185">Reference proteome</keyword>
<keyword evidence="2" id="KW-1133">Transmembrane helix</keyword>
<dbReference type="Proteomes" id="UP000678499">
    <property type="component" value="Unassembled WGS sequence"/>
</dbReference>
<dbReference type="OrthoDB" id="67155at2759"/>
<feature type="compositionally biased region" description="Basic and acidic residues" evidence="1">
    <location>
        <begin position="894"/>
        <end position="908"/>
    </location>
</feature>
<feature type="transmembrane region" description="Helical" evidence="2">
    <location>
        <begin position="669"/>
        <end position="690"/>
    </location>
</feature>
<feature type="domain" description="ELMO" evidence="3">
    <location>
        <begin position="1520"/>
        <end position="1680"/>
    </location>
</feature>
<dbReference type="PANTHER" id="PTHR22050">
    <property type="entry name" value="RW1 PROTEIN HOMOLOG"/>
    <property type="match status" value="1"/>
</dbReference>
<dbReference type="EMBL" id="OA882891">
    <property type="protein sequence ID" value="CAD7277272.1"/>
    <property type="molecule type" value="Genomic_DNA"/>
</dbReference>
<keyword evidence="2" id="KW-0472">Membrane</keyword>
<feature type="compositionally biased region" description="Polar residues" evidence="1">
    <location>
        <begin position="1104"/>
        <end position="1114"/>
    </location>
</feature>
<dbReference type="InterPro" id="IPR055437">
    <property type="entry name" value="TMEM131L_Ig_5"/>
</dbReference>
<dbReference type="Pfam" id="PF04727">
    <property type="entry name" value="ELMO_CED12"/>
    <property type="match status" value="1"/>
</dbReference>
<feature type="compositionally biased region" description="Polar residues" evidence="1">
    <location>
        <begin position="829"/>
        <end position="845"/>
    </location>
</feature>
<evidence type="ECO:0000256" key="2">
    <source>
        <dbReference type="SAM" id="Phobius"/>
    </source>
</evidence>
<dbReference type="Pfam" id="PF24501">
    <property type="entry name" value="Ig_TMEM131L_5"/>
    <property type="match status" value="1"/>
</dbReference>
<proteinExistence type="predicted"/>
<evidence type="ECO:0000313" key="5">
    <source>
        <dbReference type="Proteomes" id="UP000678499"/>
    </source>
</evidence>
<evidence type="ECO:0000259" key="3">
    <source>
        <dbReference type="PROSITE" id="PS51335"/>
    </source>
</evidence>
<feature type="region of interest" description="Disordered" evidence="1">
    <location>
        <begin position="1063"/>
        <end position="1121"/>
    </location>
</feature>
<dbReference type="EMBL" id="CAJPEX010000854">
    <property type="protein sequence ID" value="CAG0917424.1"/>
    <property type="molecule type" value="Genomic_DNA"/>
</dbReference>
<gene>
    <name evidence="4" type="ORF">NMOB1V02_LOCUS5007</name>
</gene>
<feature type="region of interest" description="Disordered" evidence="1">
    <location>
        <begin position="1006"/>
        <end position="1050"/>
    </location>
</feature>
<feature type="compositionally biased region" description="Acidic residues" evidence="1">
    <location>
        <begin position="412"/>
        <end position="424"/>
    </location>
</feature>
<keyword evidence="2" id="KW-0812">Transmembrane</keyword>
<feature type="region of interest" description="Disordered" evidence="1">
    <location>
        <begin position="807"/>
        <end position="859"/>
    </location>
</feature>